<comment type="caution">
    <text evidence="2">The sequence shown here is derived from an EMBL/GenBank/DDBJ whole genome shotgun (WGS) entry which is preliminary data.</text>
</comment>
<protein>
    <recommendedName>
        <fullName evidence="4">Lipoprotein LppJ</fullName>
    </recommendedName>
</protein>
<dbReference type="RefSeq" id="WP_369741338.1">
    <property type="nucleotide sequence ID" value="NZ_JBGEDP010000001.1"/>
</dbReference>
<evidence type="ECO:0008006" key="4">
    <source>
        <dbReference type="Google" id="ProtNLM"/>
    </source>
</evidence>
<dbReference type="EMBL" id="JBGEDP010000001">
    <property type="protein sequence ID" value="MEY8018748.1"/>
    <property type="molecule type" value="Genomic_DNA"/>
</dbReference>
<gene>
    <name evidence="2" type="ORF">AB8998_29165</name>
</gene>
<accession>A0ABV4CD37</accession>
<evidence type="ECO:0000256" key="1">
    <source>
        <dbReference type="SAM" id="Phobius"/>
    </source>
</evidence>
<keyword evidence="3" id="KW-1185">Reference proteome</keyword>
<name>A0ABV4CD37_9MYCO</name>
<evidence type="ECO:0000313" key="2">
    <source>
        <dbReference type="EMBL" id="MEY8018748.1"/>
    </source>
</evidence>
<organism evidence="2 3">
    <name type="scientific">Mycobacterium servetii</name>
    <dbReference type="NCBI Taxonomy" id="3237418"/>
    <lineage>
        <taxon>Bacteria</taxon>
        <taxon>Bacillati</taxon>
        <taxon>Actinomycetota</taxon>
        <taxon>Actinomycetes</taxon>
        <taxon>Mycobacteriales</taxon>
        <taxon>Mycobacteriaceae</taxon>
        <taxon>Mycobacterium</taxon>
    </lineage>
</organism>
<feature type="transmembrane region" description="Helical" evidence="1">
    <location>
        <begin position="12"/>
        <end position="32"/>
    </location>
</feature>
<keyword evidence="1" id="KW-1133">Transmembrane helix</keyword>
<proteinExistence type="predicted"/>
<reference evidence="2 3" key="1">
    <citation type="submission" date="2024-08" db="EMBL/GenBank/DDBJ databases">
        <title>Mycobacterium servetensis sp. nov., a novel rapid-growing mycobacterial species recovered from a human patient in Zaragoza, Spain.</title>
        <authorList>
            <person name="Tristancho-Baro A.I."/>
            <person name="Buenestado-Serrano S."/>
            <person name="Garcia De Viedma D."/>
            <person name="Milagro-Beamonte A."/>
            <person name="Burillo N."/>
            <person name="Sanz S."/>
            <person name="Lopez-Calleja A.I."/>
            <person name="Penas-Utrilla D."/>
            <person name="Guardingo M."/>
            <person name="Garcia M.J."/>
            <person name="Vinuelas-Bayon J."/>
        </authorList>
    </citation>
    <scope>NUCLEOTIDE SEQUENCE [LARGE SCALE GENOMIC DNA]</scope>
    <source>
        <strain evidence="3">HUMS_12744610</strain>
    </source>
</reference>
<sequence length="187" mass="20215">MTTVLGKRLRRWPARLAVGVAVLIASALMLGGCSVRFPSRHQADKPEQPLSDGQSVAQVVAAAKQIADVSRLQDVSGSFRWESCNDQGEKPYRGRLDMTFVVPQGSDHSAYFQRIANTMESNGWSAGPPHGQHATGTVIHQDDVMATIGISPYPDADGSVKLLGQCRNMNDHRRDSGFSVKDQLVGG</sequence>
<dbReference type="PROSITE" id="PS51257">
    <property type="entry name" value="PROKAR_LIPOPROTEIN"/>
    <property type="match status" value="1"/>
</dbReference>
<dbReference type="Proteomes" id="UP001564760">
    <property type="component" value="Unassembled WGS sequence"/>
</dbReference>
<keyword evidence="1" id="KW-0812">Transmembrane</keyword>
<keyword evidence="1" id="KW-0472">Membrane</keyword>
<evidence type="ECO:0000313" key="3">
    <source>
        <dbReference type="Proteomes" id="UP001564760"/>
    </source>
</evidence>